<evidence type="ECO:0000313" key="6">
    <source>
        <dbReference type="EMBL" id="GEW77882.1"/>
    </source>
</evidence>
<evidence type="ECO:0000259" key="5">
    <source>
        <dbReference type="Pfam" id="PF00152"/>
    </source>
</evidence>
<protein>
    <submittedName>
        <fullName evidence="6">Aspartate--tRNA ligase 2, cytoplasmic</fullName>
    </submittedName>
</protein>
<dbReference type="SUPFAM" id="SSF55681">
    <property type="entry name" value="Class II aaRS and biotin synthetases"/>
    <property type="match status" value="1"/>
</dbReference>
<dbReference type="EMBL" id="BKCJ010073543">
    <property type="protein sequence ID" value="GEW77882.1"/>
    <property type="molecule type" value="Genomic_DNA"/>
</dbReference>
<dbReference type="GO" id="GO:0017101">
    <property type="term" value="C:aminoacyl-tRNA synthetase multienzyme complex"/>
    <property type="evidence" value="ECO:0007669"/>
    <property type="project" value="TreeGrafter"/>
</dbReference>
<evidence type="ECO:0000256" key="4">
    <source>
        <dbReference type="ARBA" id="ARBA00022840"/>
    </source>
</evidence>
<sequence length="142" mass="15785">MRKRLPISFEDASRSEAEIENLEAAGKQVVCVNQHTRLNNRVLDAGTPPHQAIFSLENKVLNLFGQLLRSEDFWQIMTPNIIAGSSEGGADVFKFEYKIVAVFSAITSASQATGNLWCTVAQRKVGFKVRLTKPISTHNKHT</sequence>
<proteinExistence type="predicted"/>
<organism evidence="6">
    <name type="scientific">Tanacetum cinerariifolium</name>
    <name type="common">Dalmatian daisy</name>
    <name type="synonym">Chrysanthemum cinerariifolium</name>
    <dbReference type="NCBI Taxonomy" id="118510"/>
    <lineage>
        <taxon>Eukaryota</taxon>
        <taxon>Viridiplantae</taxon>
        <taxon>Streptophyta</taxon>
        <taxon>Embryophyta</taxon>
        <taxon>Tracheophyta</taxon>
        <taxon>Spermatophyta</taxon>
        <taxon>Magnoliopsida</taxon>
        <taxon>eudicotyledons</taxon>
        <taxon>Gunneridae</taxon>
        <taxon>Pentapetalae</taxon>
        <taxon>asterids</taxon>
        <taxon>campanulids</taxon>
        <taxon>Asterales</taxon>
        <taxon>Asteraceae</taxon>
        <taxon>Asteroideae</taxon>
        <taxon>Anthemideae</taxon>
        <taxon>Anthemidinae</taxon>
        <taxon>Tanacetum</taxon>
    </lineage>
</organism>
<evidence type="ECO:0000256" key="2">
    <source>
        <dbReference type="ARBA" id="ARBA00022598"/>
    </source>
</evidence>
<dbReference type="GO" id="GO:0005829">
    <property type="term" value="C:cytosol"/>
    <property type="evidence" value="ECO:0007669"/>
    <property type="project" value="TreeGrafter"/>
</dbReference>
<dbReference type="GO" id="GO:0006422">
    <property type="term" value="P:aspartyl-tRNA aminoacylation"/>
    <property type="evidence" value="ECO:0007669"/>
    <property type="project" value="InterPro"/>
</dbReference>
<dbReference type="GO" id="GO:0003723">
    <property type="term" value="F:RNA binding"/>
    <property type="evidence" value="ECO:0007669"/>
    <property type="project" value="TreeGrafter"/>
</dbReference>
<dbReference type="GO" id="GO:0005524">
    <property type="term" value="F:ATP binding"/>
    <property type="evidence" value="ECO:0007669"/>
    <property type="project" value="InterPro"/>
</dbReference>
<evidence type="ECO:0000256" key="3">
    <source>
        <dbReference type="ARBA" id="ARBA00022741"/>
    </source>
</evidence>
<keyword evidence="3" id="KW-0547">Nucleotide-binding</keyword>
<name>A0A699GZN5_TANCI</name>
<reference evidence="6" key="1">
    <citation type="journal article" date="2019" name="Sci. Rep.">
        <title>Draft genome of Tanacetum cinerariifolium, the natural source of mosquito coil.</title>
        <authorList>
            <person name="Yamashiro T."/>
            <person name="Shiraishi A."/>
            <person name="Satake H."/>
            <person name="Nakayama K."/>
        </authorList>
    </citation>
    <scope>NUCLEOTIDE SEQUENCE</scope>
</reference>
<evidence type="ECO:0000256" key="1">
    <source>
        <dbReference type="ARBA" id="ARBA00022490"/>
    </source>
</evidence>
<dbReference type="InterPro" id="IPR045864">
    <property type="entry name" value="aa-tRNA-synth_II/BPL/LPL"/>
</dbReference>
<dbReference type="Pfam" id="PF00152">
    <property type="entry name" value="tRNA-synt_2"/>
    <property type="match status" value="1"/>
</dbReference>
<dbReference type="AlphaFoldDB" id="A0A699GZN5"/>
<dbReference type="InterPro" id="IPR004364">
    <property type="entry name" value="Aa-tRNA-synt_II"/>
</dbReference>
<dbReference type="Gene3D" id="3.30.930.10">
    <property type="entry name" value="Bira Bifunctional Protein, Domain 2"/>
    <property type="match status" value="1"/>
</dbReference>
<comment type="caution">
    <text evidence="6">The sequence shown here is derived from an EMBL/GenBank/DDBJ whole genome shotgun (WGS) entry which is preliminary data.</text>
</comment>
<feature type="domain" description="Aminoacyl-tRNA synthetase class II (D/K/N)" evidence="5">
    <location>
        <begin position="33"/>
        <end position="111"/>
    </location>
</feature>
<dbReference type="GO" id="GO:0004815">
    <property type="term" value="F:aspartate-tRNA ligase activity"/>
    <property type="evidence" value="ECO:0007669"/>
    <property type="project" value="InterPro"/>
</dbReference>
<dbReference type="PANTHER" id="PTHR43450:SF1">
    <property type="entry name" value="ASPARTATE--TRNA LIGASE, CYTOPLASMIC"/>
    <property type="match status" value="1"/>
</dbReference>
<accession>A0A699GZN5</accession>
<dbReference type="InterPro" id="IPR004523">
    <property type="entry name" value="Asp-tRNA_synthase_2"/>
</dbReference>
<dbReference type="PANTHER" id="PTHR43450">
    <property type="entry name" value="ASPARTYL-TRNA SYNTHETASE"/>
    <property type="match status" value="1"/>
</dbReference>
<gene>
    <name evidence="6" type="ORF">Tci_249858</name>
</gene>
<keyword evidence="1" id="KW-0963">Cytoplasm</keyword>
<keyword evidence="4" id="KW-0067">ATP-binding</keyword>
<keyword evidence="2 6" id="KW-0436">Ligase</keyword>